<dbReference type="GO" id="GO:0030968">
    <property type="term" value="P:endoplasmic reticulum unfolded protein response"/>
    <property type="evidence" value="ECO:0007669"/>
    <property type="project" value="TreeGrafter"/>
</dbReference>
<reference evidence="4 5" key="1">
    <citation type="submission" date="2015-09" db="EMBL/GenBank/DDBJ databases">
        <title>Draft genome of the parasitic nematode Teladorsagia circumcincta isolate WARC Sus (inbred).</title>
        <authorList>
            <person name="Mitreva M."/>
        </authorList>
    </citation>
    <scope>NUCLEOTIDE SEQUENCE [LARGE SCALE GENOMIC DNA]</scope>
    <source>
        <strain evidence="4 5">S</strain>
    </source>
</reference>
<keyword evidence="3" id="KW-1133">Transmembrane helix</keyword>
<feature type="transmembrane region" description="Helical" evidence="3">
    <location>
        <begin position="12"/>
        <end position="32"/>
    </location>
</feature>
<dbReference type="EMBL" id="KZ418430">
    <property type="protein sequence ID" value="PIO53151.1"/>
    <property type="molecule type" value="Genomic_DNA"/>
</dbReference>
<keyword evidence="2" id="KW-0802">TPR repeat</keyword>
<keyword evidence="3" id="KW-0812">Transmembrane</keyword>
<gene>
    <name evidence="4" type="ORF">TELCIR_25527</name>
</gene>
<sequence>LNYQLHGEWTLPYHVVNIFLHVLASVLVYVLVHKMQASSSIPSHSVWDEATVAASVFAVHPVHTEAVANISGRAELLMSVFVLMALLYYHRSLQRDVFNSRSIAIFSTLVVLAVFSKEQGITVLVSSTALQSSLQIK</sequence>
<evidence type="ECO:0000313" key="5">
    <source>
        <dbReference type="Proteomes" id="UP000230423"/>
    </source>
</evidence>
<dbReference type="PANTHER" id="PTHR44227:SF3">
    <property type="entry name" value="PROTEIN O-MANNOSYL-TRANSFERASE TMTC4"/>
    <property type="match status" value="1"/>
</dbReference>
<proteinExistence type="predicted"/>
<name>A0A2G9T5C7_TELCI</name>
<dbReference type="GO" id="GO:0000030">
    <property type="term" value="F:mannosyltransferase activity"/>
    <property type="evidence" value="ECO:0007669"/>
    <property type="project" value="TreeGrafter"/>
</dbReference>
<feature type="non-terminal residue" evidence="4">
    <location>
        <position position="1"/>
    </location>
</feature>
<dbReference type="AlphaFoldDB" id="A0A2G9T5C7"/>
<dbReference type="PANTHER" id="PTHR44227">
    <property type="match status" value="1"/>
</dbReference>
<keyword evidence="5" id="KW-1185">Reference proteome</keyword>
<keyword evidence="1" id="KW-0677">Repeat</keyword>
<dbReference type="OrthoDB" id="66906at2759"/>
<dbReference type="Proteomes" id="UP000230423">
    <property type="component" value="Unassembled WGS sequence"/>
</dbReference>
<protein>
    <submittedName>
        <fullName evidence="4">Uncharacterized protein</fullName>
    </submittedName>
</protein>
<accession>A0A2G9T5C7</accession>
<evidence type="ECO:0000256" key="1">
    <source>
        <dbReference type="ARBA" id="ARBA00022737"/>
    </source>
</evidence>
<dbReference type="InterPro" id="IPR052346">
    <property type="entry name" value="O-mannosyl-transferase_TMTC"/>
</dbReference>
<dbReference type="GO" id="GO:0005783">
    <property type="term" value="C:endoplasmic reticulum"/>
    <property type="evidence" value="ECO:0007669"/>
    <property type="project" value="TreeGrafter"/>
</dbReference>
<evidence type="ECO:0000313" key="4">
    <source>
        <dbReference type="EMBL" id="PIO53151.1"/>
    </source>
</evidence>
<feature type="transmembrane region" description="Helical" evidence="3">
    <location>
        <begin position="97"/>
        <end position="115"/>
    </location>
</feature>
<dbReference type="GO" id="GO:0035269">
    <property type="term" value="P:protein O-linked glycosylation via mannose"/>
    <property type="evidence" value="ECO:0007669"/>
    <property type="project" value="TreeGrafter"/>
</dbReference>
<organism evidence="4 5">
    <name type="scientific">Teladorsagia circumcincta</name>
    <name type="common">Brown stomach worm</name>
    <name type="synonym">Ostertagia circumcincta</name>
    <dbReference type="NCBI Taxonomy" id="45464"/>
    <lineage>
        <taxon>Eukaryota</taxon>
        <taxon>Metazoa</taxon>
        <taxon>Ecdysozoa</taxon>
        <taxon>Nematoda</taxon>
        <taxon>Chromadorea</taxon>
        <taxon>Rhabditida</taxon>
        <taxon>Rhabditina</taxon>
        <taxon>Rhabditomorpha</taxon>
        <taxon>Strongyloidea</taxon>
        <taxon>Trichostrongylidae</taxon>
        <taxon>Teladorsagia</taxon>
    </lineage>
</organism>
<evidence type="ECO:0000256" key="2">
    <source>
        <dbReference type="ARBA" id="ARBA00022803"/>
    </source>
</evidence>
<evidence type="ECO:0000256" key="3">
    <source>
        <dbReference type="SAM" id="Phobius"/>
    </source>
</evidence>
<keyword evidence="3" id="KW-0472">Membrane</keyword>